<protein>
    <submittedName>
        <fullName evidence="1">Uncharacterized protein</fullName>
    </submittedName>
</protein>
<evidence type="ECO:0000313" key="2">
    <source>
        <dbReference type="Proteomes" id="UP001237642"/>
    </source>
</evidence>
<reference evidence="1" key="2">
    <citation type="submission" date="2023-05" db="EMBL/GenBank/DDBJ databases">
        <authorList>
            <person name="Schelkunov M.I."/>
        </authorList>
    </citation>
    <scope>NUCLEOTIDE SEQUENCE</scope>
    <source>
        <strain evidence="1">Hsosn_3</strain>
        <tissue evidence="1">Leaf</tissue>
    </source>
</reference>
<organism evidence="1 2">
    <name type="scientific">Heracleum sosnowskyi</name>
    <dbReference type="NCBI Taxonomy" id="360622"/>
    <lineage>
        <taxon>Eukaryota</taxon>
        <taxon>Viridiplantae</taxon>
        <taxon>Streptophyta</taxon>
        <taxon>Embryophyta</taxon>
        <taxon>Tracheophyta</taxon>
        <taxon>Spermatophyta</taxon>
        <taxon>Magnoliopsida</taxon>
        <taxon>eudicotyledons</taxon>
        <taxon>Gunneridae</taxon>
        <taxon>Pentapetalae</taxon>
        <taxon>asterids</taxon>
        <taxon>campanulids</taxon>
        <taxon>Apiales</taxon>
        <taxon>Apiaceae</taxon>
        <taxon>Apioideae</taxon>
        <taxon>apioid superclade</taxon>
        <taxon>Tordylieae</taxon>
        <taxon>Tordyliinae</taxon>
        <taxon>Heracleum</taxon>
    </lineage>
</organism>
<evidence type="ECO:0000313" key="1">
    <source>
        <dbReference type="EMBL" id="KAK1378423.1"/>
    </source>
</evidence>
<name>A0AAD8MNL0_9APIA</name>
<dbReference type="Proteomes" id="UP001237642">
    <property type="component" value="Unassembled WGS sequence"/>
</dbReference>
<keyword evidence="2" id="KW-1185">Reference proteome</keyword>
<comment type="caution">
    <text evidence="1">The sequence shown here is derived from an EMBL/GenBank/DDBJ whole genome shotgun (WGS) entry which is preliminary data.</text>
</comment>
<proteinExistence type="predicted"/>
<dbReference type="AlphaFoldDB" id="A0AAD8MNL0"/>
<accession>A0AAD8MNL0</accession>
<gene>
    <name evidence="1" type="ORF">POM88_025167</name>
</gene>
<dbReference type="Pfam" id="PF12646">
    <property type="entry name" value="DUF3783"/>
    <property type="match status" value="1"/>
</dbReference>
<sequence length="151" mass="16664">MERSSVTNQFSLLNNTLPFNKHAFLTTHNSYAIEGEPLHTPIPRQSVPLSWVGELTALLTSDLGSLKSIVSDNISRDRGFRALSEASNSTLCKRIEPLVFAALVPNSAEKSLKEVMEEIMGDHEMMDFAFVDDDVDGGWTVTSVHSIKTIV</sequence>
<dbReference type="InterPro" id="IPR016621">
    <property type="entry name" value="UCP014543"/>
</dbReference>
<dbReference type="EMBL" id="JAUIZM010000006">
    <property type="protein sequence ID" value="KAK1378423.1"/>
    <property type="molecule type" value="Genomic_DNA"/>
</dbReference>
<reference evidence="1" key="1">
    <citation type="submission" date="2023-02" db="EMBL/GenBank/DDBJ databases">
        <title>Genome of toxic invasive species Heracleum sosnowskyi carries increased number of genes despite the absence of recent whole-genome duplications.</title>
        <authorList>
            <person name="Schelkunov M."/>
            <person name="Shtratnikova V."/>
            <person name="Makarenko M."/>
            <person name="Klepikova A."/>
            <person name="Omelchenko D."/>
            <person name="Novikova G."/>
            <person name="Obukhova E."/>
            <person name="Bogdanov V."/>
            <person name="Penin A."/>
            <person name="Logacheva M."/>
        </authorList>
    </citation>
    <scope>NUCLEOTIDE SEQUENCE</scope>
    <source>
        <strain evidence="1">Hsosn_3</strain>
        <tissue evidence="1">Leaf</tissue>
    </source>
</reference>